<dbReference type="Proteomes" id="UP000076532">
    <property type="component" value="Unassembled WGS sequence"/>
</dbReference>
<feature type="compositionally biased region" description="Polar residues" evidence="1">
    <location>
        <begin position="304"/>
        <end position="314"/>
    </location>
</feature>
<protein>
    <submittedName>
        <fullName evidence="2">Uncharacterized protein</fullName>
    </submittedName>
</protein>
<evidence type="ECO:0000256" key="1">
    <source>
        <dbReference type="SAM" id="MobiDB-lite"/>
    </source>
</evidence>
<organism evidence="2 3">
    <name type="scientific">Athelia psychrophila</name>
    <dbReference type="NCBI Taxonomy" id="1759441"/>
    <lineage>
        <taxon>Eukaryota</taxon>
        <taxon>Fungi</taxon>
        <taxon>Dikarya</taxon>
        <taxon>Basidiomycota</taxon>
        <taxon>Agaricomycotina</taxon>
        <taxon>Agaricomycetes</taxon>
        <taxon>Agaricomycetidae</taxon>
        <taxon>Atheliales</taxon>
        <taxon>Atheliaceae</taxon>
        <taxon>Athelia</taxon>
    </lineage>
</organism>
<evidence type="ECO:0000313" key="2">
    <source>
        <dbReference type="EMBL" id="KZP33806.1"/>
    </source>
</evidence>
<proteinExistence type="predicted"/>
<dbReference type="AlphaFoldDB" id="A0A166WJ02"/>
<keyword evidence="3" id="KW-1185">Reference proteome</keyword>
<feature type="region of interest" description="Disordered" evidence="1">
    <location>
        <begin position="297"/>
        <end position="322"/>
    </location>
</feature>
<dbReference type="OrthoDB" id="2786563at2759"/>
<gene>
    <name evidence="2" type="ORF">FIBSPDRAFT_942926</name>
</gene>
<reference evidence="2 3" key="1">
    <citation type="journal article" date="2016" name="Mol. Biol. Evol.">
        <title>Comparative Genomics of Early-Diverging Mushroom-Forming Fungi Provides Insights into the Origins of Lignocellulose Decay Capabilities.</title>
        <authorList>
            <person name="Nagy L.G."/>
            <person name="Riley R."/>
            <person name="Tritt A."/>
            <person name="Adam C."/>
            <person name="Daum C."/>
            <person name="Floudas D."/>
            <person name="Sun H."/>
            <person name="Yadav J.S."/>
            <person name="Pangilinan J."/>
            <person name="Larsson K.H."/>
            <person name="Matsuura K."/>
            <person name="Barry K."/>
            <person name="Labutti K."/>
            <person name="Kuo R."/>
            <person name="Ohm R.A."/>
            <person name="Bhattacharya S.S."/>
            <person name="Shirouzu T."/>
            <person name="Yoshinaga Y."/>
            <person name="Martin F.M."/>
            <person name="Grigoriev I.V."/>
            <person name="Hibbett D.S."/>
        </authorList>
    </citation>
    <scope>NUCLEOTIDE SEQUENCE [LARGE SCALE GENOMIC DNA]</scope>
    <source>
        <strain evidence="2 3">CBS 109695</strain>
    </source>
</reference>
<evidence type="ECO:0000313" key="3">
    <source>
        <dbReference type="Proteomes" id="UP000076532"/>
    </source>
</evidence>
<dbReference type="EMBL" id="KV417481">
    <property type="protein sequence ID" value="KZP33806.1"/>
    <property type="molecule type" value="Genomic_DNA"/>
</dbReference>
<name>A0A166WJ02_9AGAM</name>
<sequence>MGSPMDRLPDELVKEFLGPWLRVSDEEFAAIDQVKLLSSHRPKLPTTFAKSKVPTSHFLLVCKRWLRISTPLLYSAVIIRSKAQVTALARTLGENNLFGLQIRKIRVEGGYTAPLKHVIKLAPNLTHFFLSLDIMSSENVTGLIHAMPTMKHTHMYLQKEPGYNPKSNASLRKVEVTLFKSMATWKSLKTVIVIGEDEYRGLLDQDYFTAIANIPNLQYLDISILTESLYSGMHIVGAAPSLIAIRVDEMRQLFHDPLFKTLADNSPLHKLLQFEDNPTGIMKKYRPGSYLARLEPNFRRDEGSTSNGVTTSNPAVKRPSSPPLACNPLQNVIPDDQDIILANIVSFVNLRITLSKLCYVSKKFKALATPHMYRSAYFDNPAKVISYTQRVADQPILGSYLEGLYYSDAVIQDVDALVQLANVFVYMTNLQYFQNTRFETYVYGWPVEDTRPSPWAIFTSLAQHTGRTLEKMESVGFLVPKRVESPALWASFYRLKELMWCCETAFQHKTAVAHDALPMLEKLTLRSYDPSFIRVLNKMDLPSLTTIVNQDETDGSHALLKRHGSKLTALFITESTPLLVLDLCPNIMTLTIISRKGYVKSRKFPERKAKDHQHLTKIYFNCLMKTKVWDVIRKQWDLSSGYSALLEIQANDVFWPQNTDHAIRRNPWVKWSDQLLENHNIKVTSRDGDAWVPRLKLTK</sequence>
<accession>A0A166WJ02</accession>